<dbReference type="SUPFAM" id="SSF88659">
    <property type="entry name" value="Sigma3 and sigma4 domains of RNA polymerase sigma factors"/>
    <property type="match status" value="1"/>
</dbReference>
<name>A0ABP8UPW7_9ACTN</name>
<evidence type="ECO:0000313" key="1">
    <source>
        <dbReference type="EMBL" id="GAA4635418.1"/>
    </source>
</evidence>
<comment type="caution">
    <text evidence="1">The sequence shown here is derived from an EMBL/GenBank/DDBJ whole genome shotgun (WGS) entry which is preliminary data.</text>
</comment>
<gene>
    <name evidence="1" type="ORF">GCM10023196_080820</name>
</gene>
<organism evidence="1 2">
    <name type="scientific">Actinoallomurus vinaceus</name>
    <dbReference type="NCBI Taxonomy" id="1080074"/>
    <lineage>
        <taxon>Bacteria</taxon>
        <taxon>Bacillati</taxon>
        <taxon>Actinomycetota</taxon>
        <taxon>Actinomycetes</taxon>
        <taxon>Streptosporangiales</taxon>
        <taxon>Thermomonosporaceae</taxon>
        <taxon>Actinoallomurus</taxon>
    </lineage>
</organism>
<accession>A0ABP8UPW7</accession>
<proteinExistence type="predicted"/>
<dbReference type="InterPro" id="IPR013324">
    <property type="entry name" value="RNA_pol_sigma_r3/r4-like"/>
</dbReference>
<evidence type="ECO:0000313" key="2">
    <source>
        <dbReference type="Proteomes" id="UP001501442"/>
    </source>
</evidence>
<dbReference type="EMBL" id="BAABHK010000015">
    <property type="protein sequence ID" value="GAA4635418.1"/>
    <property type="molecule type" value="Genomic_DNA"/>
</dbReference>
<protein>
    <submittedName>
        <fullName evidence="1">Sigma factor-like helix-turn-helix DNA-binding protein</fullName>
    </submittedName>
</protein>
<sequence length="89" mass="9867">MTIRLLSTYVDGMSDGVQLAQEASSRDPAIGLRAVRALRELAERLEALQVENARDQGWSWQEIAVCLGVSRQAVHKKHGGGRRILGKER</sequence>
<dbReference type="Proteomes" id="UP001501442">
    <property type="component" value="Unassembled WGS sequence"/>
</dbReference>
<keyword evidence="2" id="KW-1185">Reference proteome</keyword>
<reference evidence="2" key="1">
    <citation type="journal article" date="2019" name="Int. J. Syst. Evol. Microbiol.">
        <title>The Global Catalogue of Microorganisms (GCM) 10K type strain sequencing project: providing services to taxonomists for standard genome sequencing and annotation.</title>
        <authorList>
            <consortium name="The Broad Institute Genomics Platform"/>
            <consortium name="The Broad Institute Genome Sequencing Center for Infectious Disease"/>
            <person name="Wu L."/>
            <person name="Ma J."/>
        </authorList>
    </citation>
    <scope>NUCLEOTIDE SEQUENCE [LARGE SCALE GENOMIC DNA]</scope>
    <source>
        <strain evidence="2">JCM 17939</strain>
    </source>
</reference>